<dbReference type="OrthoDB" id="760804at2"/>
<name>A0A1H0CMY2_9SPHI</name>
<evidence type="ECO:0000313" key="3">
    <source>
        <dbReference type="Proteomes" id="UP000183200"/>
    </source>
</evidence>
<evidence type="ECO:0000313" key="2">
    <source>
        <dbReference type="EMBL" id="SDN59267.1"/>
    </source>
</evidence>
<reference evidence="3" key="1">
    <citation type="submission" date="2016-10" db="EMBL/GenBank/DDBJ databases">
        <authorList>
            <person name="Varghese N."/>
            <person name="Submissions S."/>
        </authorList>
    </citation>
    <scope>NUCLEOTIDE SEQUENCE [LARGE SCALE GENOMIC DNA]</scope>
    <source>
        <strain evidence="3">DSM 19110</strain>
    </source>
</reference>
<dbReference type="EMBL" id="FNGY01000008">
    <property type="protein sequence ID" value="SDN59267.1"/>
    <property type="molecule type" value="Genomic_DNA"/>
</dbReference>
<dbReference type="InterPro" id="IPR054460">
    <property type="entry name" value="DUF5018-rel"/>
</dbReference>
<feature type="domain" description="DUF5018" evidence="1">
    <location>
        <begin position="39"/>
        <end position="152"/>
    </location>
</feature>
<sequence length="159" mass="17509">MKRKIRYISTLLMLLVVTLTSSCLKKNLDDYPLFDAAEITLVNAEYRFNGSQMMNGQPVVAYQKLNLSQTVDNNTSTINVTITVPAANGQFTTTEKAKVSQNKLWFYMNISTAATIAPIGDTPKLGDPTDATKPLKYTVTAANGTTRTWTINVSSFTNN</sequence>
<accession>A0A1H0CMY2</accession>
<dbReference type="Gene3D" id="2.60.40.4120">
    <property type="match status" value="1"/>
</dbReference>
<dbReference type="AlphaFoldDB" id="A0A1H0CMY2"/>
<dbReference type="Pfam" id="PF22243">
    <property type="entry name" value="DUF5018-rel"/>
    <property type="match status" value="1"/>
</dbReference>
<gene>
    <name evidence="2" type="ORF">SAMN05421820_108167</name>
</gene>
<protein>
    <recommendedName>
        <fullName evidence="1">DUF5018 domain-containing protein</fullName>
    </recommendedName>
</protein>
<keyword evidence="3" id="KW-1185">Reference proteome</keyword>
<proteinExistence type="predicted"/>
<dbReference type="PROSITE" id="PS51257">
    <property type="entry name" value="PROKAR_LIPOPROTEIN"/>
    <property type="match status" value="1"/>
</dbReference>
<dbReference type="RefSeq" id="WP_074611123.1">
    <property type="nucleotide sequence ID" value="NZ_FNGY01000008.1"/>
</dbReference>
<evidence type="ECO:0000259" key="1">
    <source>
        <dbReference type="Pfam" id="PF22243"/>
    </source>
</evidence>
<dbReference type="Proteomes" id="UP000183200">
    <property type="component" value="Unassembled WGS sequence"/>
</dbReference>
<organism evidence="2 3">
    <name type="scientific">Pedobacter steynii</name>
    <dbReference type="NCBI Taxonomy" id="430522"/>
    <lineage>
        <taxon>Bacteria</taxon>
        <taxon>Pseudomonadati</taxon>
        <taxon>Bacteroidota</taxon>
        <taxon>Sphingobacteriia</taxon>
        <taxon>Sphingobacteriales</taxon>
        <taxon>Sphingobacteriaceae</taxon>
        <taxon>Pedobacter</taxon>
    </lineage>
</organism>